<reference evidence="1 2" key="1">
    <citation type="submission" date="2016-10" db="EMBL/GenBank/DDBJ databases">
        <authorList>
            <person name="de Groot N.N."/>
        </authorList>
    </citation>
    <scope>NUCLEOTIDE SEQUENCE [LARGE SCALE GENOMIC DNA]</scope>
    <source>
        <strain evidence="1 2">DSM 43941</strain>
    </source>
</reference>
<gene>
    <name evidence="1" type="ORF">SAMN04489716_8539</name>
</gene>
<dbReference type="Proteomes" id="UP000198688">
    <property type="component" value="Chromosome I"/>
</dbReference>
<organism evidence="1 2">
    <name type="scientific">Actinoplanes derwentensis</name>
    <dbReference type="NCBI Taxonomy" id="113562"/>
    <lineage>
        <taxon>Bacteria</taxon>
        <taxon>Bacillati</taxon>
        <taxon>Actinomycetota</taxon>
        <taxon>Actinomycetes</taxon>
        <taxon>Micromonosporales</taxon>
        <taxon>Micromonosporaceae</taxon>
        <taxon>Actinoplanes</taxon>
    </lineage>
</organism>
<dbReference type="EMBL" id="LT629758">
    <property type="protein sequence ID" value="SDT78843.1"/>
    <property type="molecule type" value="Genomic_DNA"/>
</dbReference>
<protein>
    <submittedName>
        <fullName evidence="1">Uncharacterized protein</fullName>
    </submittedName>
</protein>
<proteinExistence type="predicted"/>
<dbReference type="AlphaFoldDB" id="A0A1H2D7Y3"/>
<evidence type="ECO:0000313" key="2">
    <source>
        <dbReference type="Proteomes" id="UP000198688"/>
    </source>
</evidence>
<keyword evidence="2" id="KW-1185">Reference proteome</keyword>
<name>A0A1H2D7Y3_9ACTN</name>
<accession>A0A1H2D7Y3</accession>
<sequence length="67" mass="6834">MGVSALPDLSYRNVWLVLTVEVPVVVAMATCSTAWADYADLITGNDADPAPSIDALSSMDGSGSTSG</sequence>
<evidence type="ECO:0000313" key="1">
    <source>
        <dbReference type="EMBL" id="SDT78843.1"/>
    </source>
</evidence>